<dbReference type="Proteomes" id="UP000186143">
    <property type="component" value="Unassembled WGS sequence"/>
</dbReference>
<dbReference type="RefSeq" id="WP_075633637.1">
    <property type="nucleotide sequence ID" value="NZ_MKIO01000021.1"/>
</dbReference>
<evidence type="ECO:0000313" key="2">
    <source>
        <dbReference type="EMBL" id="OLP56621.1"/>
    </source>
</evidence>
<dbReference type="OrthoDB" id="7304784at2"/>
<evidence type="ECO:0000313" key="3">
    <source>
        <dbReference type="Proteomes" id="UP000186143"/>
    </source>
</evidence>
<dbReference type="STRING" id="1672749.BJF92_11045"/>
<protein>
    <submittedName>
        <fullName evidence="2">Uncharacterized protein</fullName>
    </submittedName>
</protein>
<organism evidence="2 3">
    <name type="scientific">Xaviernesmea rhizosphaerae</name>
    <dbReference type="NCBI Taxonomy" id="1672749"/>
    <lineage>
        <taxon>Bacteria</taxon>
        <taxon>Pseudomonadati</taxon>
        <taxon>Pseudomonadota</taxon>
        <taxon>Alphaproteobacteria</taxon>
        <taxon>Hyphomicrobiales</taxon>
        <taxon>Rhizobiaceae</taxon>
        <taxon>Rhizobium/Agrobacterium group</taxon>
        <taxon>Xaviernesmea</taxon>
    </lineage>
</organism>
<dbReference type="Pfam" id="PF11225">
    <property type="entry name" value="DUF3024"/>
    <property type="match status" value="1"/>
</dbReference>
<dbReference type="EMBL" id="MKIO01000021">
    <property type="protein sequence ID" value="OLP56621.1"/>
    <property type="molecule type" value="Genomic_DNA"/>
</dbReference>
<name>A0A1Q9AMK5_9HYPH</name>
<feature type="region of interest" description="Disordered" evidence="1">
    <location>
        <begin position="1"/>
        <end position="21"/>
    </location>
</feature>
<dbReference type="AlphaFoldDB" id="A0A1Q9AMK5"/>
<accession>A0A1Q9AMK5</accession>
<comment type="caution">
    <text evidence="2">The sequence shown here is derived from an EMBL/GenBank/DDBJ whole genome shotgun (WGS) entry which is preliminary data.</text>
</comment>
<proteinExistence type="predicted"/>
<dbReference type="InterPro" id="IPR021388">
    <property type="entry name" value="DUF3024"/>
</dbReference>
<reference evidence="2 3" key="1">
    <citation type="submission" date="2016-09" db="EMBL/GenBank/DDBJ databases">
        <title>Rhizobium sp. nov., a novel species isolated from the rice rhizosphere.</title>
        <authorList>
            <person name="Zhao J."/>
            <person name="Zhang X."/>
        </authorList>
    </citation>
    <scope>NUCLEOTIDE SEQUENCE [LARGE SCALE GENOMIC DNA]</scope>
    <source>
        <strain evidence="2 3">MH17</strain>
    </source>
</reference>
<evidence type="ECO:0000256" key="1">
    <source>
        <dbReference type="SAM" id="MobiDB-lite"/>
    </source>
</evidence>
<sequence length="138" mass="16212">MARKSQKTWQRSLRPPRPPAVDDAEKQAIIHACEAFIRDVLKPRFLPEIRPTEWNYPIDIHGDWRGGRYRFLQRYRSGMADNLGEDFDAPFARLDRVGPDQFDIQWMRHTGTWWRLHSGVTLAQALKLLETDGHLHPV</sequence>
<gene>
    <name evidence="2" type="ORF">BJF92_11045</name>
</gene>